<protein>
    <submittedName>
        <fullName evidence="1">Putative membrane-spanning protein</fullName>
    </submittedName>
</protein>
<name>A0A3E2BP88_9BACT</name>
<evidence type="ECO:0000313" key="1">
    <source>
        <dbReference type="EMBL" id="RFT16457.1"/>
    </source>
</evidence>
<organism evidence="1">
    <name type="scientific">Candidatus Saccharicenans subterraneus</name>
    <dbReference type="NCBI Taxonomy" id="2508984"/>
    <lineage>
        <taxon>Bacteria</taxon>
        <taxon>Candidatus Aminicenantota</taxon>
        <taxon>Candidatus Aminicenantia</taxon>
        <taxon>Candidatus Aminicenantales</taxon>
        <taxon>Candidatus Saccharicenantaceae</taxon>
        <taxon>Candidatus Saccharicenans</taxon>
    </lineage>
</organism>
<sequence length="430" mass="45529">MSPTQSALLILSVMVAAYALAKILKVSTELSLFLAAVAGALAGGYGLPVRHLAEGAITYLDICLIFLTATLFMNLLKEAGGVAFAVRAILKKFHRRRFMLFLLLVFLLLIPGALTGAGSVTVLITGSLVAVVLKYTGLSEVRVAAIIFLIAGLSAAAPPVSLWAMLTAAGINMPYVGFFLPLLIPCVLGALLTIFILGRKARPVDLEKALAELPVPPERMNWWRLGLPFAAFLVLVLAGRIFPFSFPILGLPLIFALTAVVAVLVSPVRLNIWKTSLATAEQLLPLVGTLTCVGVLVQVMTLTGVRGLISVSVVTLPAAVVIASLFLTLPLSEAVLMWGAAPVLGVPLVLLFNTRGLDPVVALAGMSIIWPLGDALPPTAIIGRLTMDTVGVKERYSTFLKMCLVPAAIIALLGTLMVIFSKKLSFLTLF</sequence>
<accession>A0A3E2BP88</accession>
<comment type="caution">
    <text evidence="1">The sequence shown here is derived from an EMBL/GenBank/DDBJ whole genome shotgun (WGS) entry which is preliminary data.</text>
</comment>
<proteinExistence type="predicted"/>
<dbReference type="AlphaFoldDB" id="A0A3E2BP88"/>
<reference evidence="1" key="1">
    <citation type="submission" date="2018-08" db="EMBL/GenBank/DDBJ databases">
        <title>Genome analysis of the thermophilic bacterium of the candidate phylum Aminicenantes from deep subsurface aquifer revealed its physiology and ecological role.</title>
        <authorList>
            <person name="Kadnikov V.V."/>
            <person name="Mardanov A.V."/>
            <person name="Beletsky A.V."/>
            <person name="Karnachuk O.V."/>
            <person name="Ravin N.V."/>
        </authorList>
    </citation>
    <scope>NUCLEOTIDE SEQUENCE [LARGE SCALE GENOMIC DNA]</scope>
    <source>
        <strain evidence="1">BY38</strain>
    </source>
</reference>
<dbReference type="EMBL" id="QUAH01000003">
    <property type="protein sequence ID" value="RFT16457.1"/>
    <property type="molecule type" value="Genomic_DNA"/>
</dbReference>
<gene>
    <name evidence="1" type="ORF">OP8BY_1635</name>
</gene>
<dbReference type="Proteomes" id="UP000257323">
    <property type="component" value="Unassembled WGS sequence"/>
</dbReference>